<dbReference type="STRING" id="933852.A0A0C3AJI1"/>
<protein>
    <submittedName>
        <fullName evidence="1">Uncharacterized protein</fullName>
    </submittedName>
</protein>
<dbReference type="CDD" id="cd10170">
    <property type="entry name" value="ASKHA_NBD_HSP70"/>
    <property type="match status" value="1"/>
</dbReference>
<dbReference type="OrthoDB" id="2963168at2759"/>
<keyword evidence="2" id="KW-1185">Reference proteome</keyword>
<dbReference type="InterPro" id="IPR043129">
    <property type="entry name" value="ATPase_NBD"/>
</dbReference>
<accession>A0A0C3AJI1</accession>
<dbReference type="PANTHER" id="PTHR14187">
    <property type="entry name" value="ALPHA KINASE/ELONGATION FACTOR 2 KINASE"/>
    <property type="match status" value="1"/>
</dbReference>
<proteinExistence type="predicted"/>
<dbReference type="HOGENOM" id="CLU_009958_4_1_1"/>
<dbReference type="PANTHER" id="PTHR14187:SF5">
    <property type="entry name" value="HEAT SHOCK 70 KDA PROTEIN 12A"/>
    <property type="match status" value="1"/>
</dbReference>
<sequence length="597" mass="66636">MSARYPLKTYNGTEKLVISLDIGTTQSAVSFAHLVPGTSPQPRMVSHWPGLAHDSCAMKIPSIVSYEAGVMQACGEVAVQYLKSDTLNQNIARWFKLHLHPPKIPRPPGFEIPELPSQVSVPLVYRDMIKYLMDNTEKFFERTTPNGNEIWQRLRHKMIIILATPNGWDHLEKAMVRAAVVSAGIVAAGEADLRVHFVTEAEAAVHYALAYHPKDWLETGNVFSVIDAGGSTVDITVYKCISTNPLRLTEACPSECIQAGGIFVNREVEKLLSHRLHGSPYSDPVIIRDMLEYFERELKPKFDGSLSSYQIRFGNFKDTDDSLGIYKGRITVSKNDLKEAFDKAVNQIIACCRKALRSYKPKYILLVGGFGESPYLLEALTTTFATGTTHVIPVGDYSRKAAAEGATIACTKKLVQSRIARATYGGCVREVYEPRFHHERKADTYIDPDGKRRVDNVFHPWGMTIKEEFTHRLHYHNSWRADSTTKSALGAQLGNTTVDVYAWEGTGPAPRWCKDRAGYIIPGMRFLCTLDADLSALVSSLATQSTARGIRYYKVEYDICIHFGGTRLRASLEWKEGQQTRQGPISVIPAKADVLAE</sequence>
<name>A0A0C3AJI1_SERVB</name>
<dbReference type="EMBL" id="KN824461">
    <property type="protein sequence ID" value="KIM20209.1"/>
    <property type="molecule type" value="Genomic_DNA"/>
</dbReference>
<dbReference type="SUPFAM" id="SSF53067">
    <property type="entry name" value="Actin-like ATPase domain"/>
    <property type="match status" value="2"/>
</dbReference>
<dbReference type="Gene3D" id="3.30.420.40">
    <property type="match status" value="2"/>
</dbReference>
<dbReference type="Proteomes" id="UP000054097">
    <property type="component" value="Unassembled WGS sequence"/>
</dbReference>
<dbReference type="AlphaFoldDB" id="A0A0C3AJI1"/>
<reference evidence="2" key="2">
    <citation type="submission" date="2015-01" db="EMBL/GenBank/DDBJ databases">
        <title>Evolutionary Origins and Diversification of the Mycorrhizal Mutualists.</title>
        <authorList>
            <consortium name="DOE Joint Genome Institute"/>
            <consortium name="Mycorrhizal Genomics Consortium"/>
            <person name="Kohler A."/>
            <person name="Kuo A."/>
            <person name="Nagy L.G."/>
            <person name="Floudas D."/>
            <person name="Copeland A."/>
            <person name="Barry K.W."/>
            <person name="Cichocki N."/>
            <person name="Veneault-Fourrey C."/>
            <person name="LaButti K."/>
            <person name="Lindquist E.A."/>
            <person name="Lipzen A."/>
            <person name="Lundell T."/>
            <person name="Morin E."/>
            <person name="Murat C."/>
            <person name="Riley R."/>
            <person name="Ohm R."/>
            <person name="Sun H."/>
            <person name="Tunlid A."/>
            <person name="Henrissat B."/>
            <person name="Grigoriev I.V."/>
            <person name="Hibbett D.S."/>
            <person name="Martin F."/>
        </authorList>
    </citation>
    <scope>NUCLEOTIDE SEQUENCE [LARGE SCALE GENOMIC DNA]</scope>
    <source>
        <strain evidence="2">MAFF 305830</strain>
    </source>
</reference>
<organism evidence="1 2">
    <name type="scientific">Serendipita vermifera MAFF 305830</name>
    <dbReference type="NCBI Taxonomy" id="933852"/>
    <lineage>
        <taxon>Eukaryota</taxon>
        <taxon>Fungi</taxon>
        <taxon>Dikarya</taxon>
        <taxon>Basidiomycota</taxon>
        <taxon>Agaricomycotina</taxon>
        <taxon>Agaricomycetes</taxon>
        <taxon>Sebacinales</taxon>
        <taxon>Serendipitaceae</taxon>
        <taxon>Serendipita</taxon>
    </lineage>
</organism>
<evidence type="ECO:0000313" key="2">
    <source>
        <dbReference type="Proteomes" id="UP000054097"/>
    </source>
</evidence>
<dbReference type="Gene3D" id="3.90.640.10">
    <property type="entry name" value="Actin, Chain A, domain 4"/>
    <property type="match status" value="1"/>
</dbReference>
<evidence type="ECO:0000313" key="1">
    <source>
        <dbReference type="EMBL" id="KIM20209.1"/>
    </source>
</evidence>
<gene>
    <name evidence="1" type="ORF">M408DRAFT_308893</name>
</gene>
<reference evidence="1 2" key="1">
    <citation type="submission" date="2014-04" db="EMBL/GenBank/DDBJ databases">
        <authorList>
            <consortium name="DOE Joint Genome Institute"/>
            <person name="Kuo A."/>
            <person name="Zuccaro A."/>
            <person name="Kohler A."/>
            <person name="Nagy L.G."/>
            <person name="Floudas D."/>
            <person name="Copeland A."/>
            <person name="Barry K.W."/>
            <person name="Cichocki N."/>
            <person name="Veneault-Fourrey C."/>
            <person name="LaButti K."/>
            <person name="Lindquist E.A."/>
            <person name="Lipzen A."/>
            <person name="Lundell T."/>
            <person name="Morin E."/>
            <person name="Murat C."/>
            <person name="Sun H."/>
            <person name="Tunlid A."/>
            <person name="Henrissat B."/>
            <person name="Grigoriev I.V."/>
            <person name="Hibbett D.S."/>
            <person name="Martin F."/>
            <person name="Nordberg H.P."/>
            <person name="Cantor M.N."/>
            <person name="Hua S.X."/>
        </authorList>
    </citation>
    <scope>NUCLEOTIDE SEQUENCE [LARGE SCALE GENOMIC DNA]</scope>
    <source>
        <strain evidence="1 2">MAFF 305830</strain>
    </source>
</reference>